<dbReference type="InterPro" id="IPR006059">
    <property type="entry name" value="SBP"/>
</dbReference>
<dbReference type="Pfam" id="PF01547">
    <property type="entry name" value="SBP_bac_1"/>
    <property type="match status" value="1"/>
</dbReference>
<evidence type="ECO:0000256" key="1">
    <source>
        <dbReference type="SAM" id="SignalP"/>
    </source>
</evidence>
<dbReference type="InterPro" id="IPR050490">
    <property type="entry name" value="Bact_solute-bd_prot1"/>
</dbReference>
<comment type="caution">
    <text evidence="2">The sequence shown here is derived from an EMBL/GenBank/DDBJ whole genome shotgun (WGS) entry which is preliminary data.</text>
</comment>
<dbReference type="AlphaFoldDB" id="A0AAW3T242"/>
<name>A0AAW3T242_9MICO</name>
<dbReference type="EMBL" id="JACGXP010000001">
    <property type="protein sequence ID" value="MBA8989471.1"/>
    <property type="molecule type" value="Genomic_DNA"/>
</dbReference>
<dbReference type="PANTHER" id="PTHR43649">
    <property type="entry name" value="ARABINOSE-BINDING PROTEIN-RELATED"/>
    <property type="match status" value="1"/>
</dbReference>
<feature type="chain" id="PRO_5043755617" evidence="1">
    <location>
        <begin position="32"/>
        <end position="456"/>
    </location>
</feature>
<gene>
    <name evidence="2" type="ORF">FHW23_000703</name>
</gene>
<sequence>MKRTALRTAAAIGTVAVLAAGLAACSSGGQAASDQKVTITVGDRPTKDQKAALAQYNADIAAFEKANPNITLQPKTVTWDATTFDAQLAGGSLPDVLSVAFTEAKSLIANKQAADLTDTLKSTGVGKIMGASTKKLVSDDNGHVYAVPTTAYSIGLVYNRDLFTKAGLDPDTPPTTWDEVRTDAKKIKDATGVSGYAQFASQNQGGWMFTAMSYSYGGRVESENGKKAVFDNAKSEEALKTVNEMKFQDGSVAPNSLYTQDTLYKDFAAGKVAMMPAAPDAYNTAVQNDGMDPKSFGVGGMPMGPGSSKDQGTLTGGSIQMVSPKVDDAQKTAAVKWIAFHYLRQYQSKSAAVTVAKATAASGNPVGVPALSVVNSSTYDQYNTWIKDEINVPQENFAAYVKTQSSIPIIPEPSNDAQEVYAALDTVMQAALTEKSFDPAAELSKAKTAVDAKLTR</sequence>
<dbReference type="RefSeq" id="WP_182515169.1">
    <property type="nucleotide sequence ID" value="NZ_JACGXP010000001.1"/>
</dbReference>
<dbReference type="Gene3D" id="3.40.190.10">
    <property type="entry name" value="Periplasmic binding protein-like II"/>
    <property type="match status" value="1"/>
</dbReference>
<protein>
    <submittedName>
        <fullName evidence="2">ABC-type glycerol-3-phosphate transport system substrate-binding protein</fullName>
    </submittedName>
</protein>
<evidence type="ECO:0000313" key="3">
    <source>
        <dbReference type="Proteomes" id="UP000590225"/>
    </source>
</evidence>
<accession>A0AAW3T242</accession>
<dbReference type="Proteomes" id="UP000590225">
    <property type="component" value="Unassembled WGS sequence"/>
</dbReference>
<evidence type="ECO:0000313" key="2">
    <source>
        <dbReference type="EMBL" id="MBA8989471.1"/>
    </source>
</evidence>
<organism evidence="2 3">
    <name type="scientific">Curtobacterium pusillum</name>
    <dbReference type="NCBI Taxonomy" id="69373"/>
    <lineage>
        <taxon>Bacteria</taxon>
        <taxon>Bacillati</taxon>
        <taxon>Actinomycetota</taxon>
        <taxon>Actinomycetes</taxon>
        <taxon>Micrococcales</taxon>
        <taxon>Microbacteriaceae</taxon>
        <taxon>Curtobacterium</taxon>
    </lineage>
</organism>
<reference evidence="2 3" key="1">
    <citation type="submission" date="2020-07" db="EMBL/GenBank/DDBJ databases">
        <title>Above-ground endophytic microbial communities from plants in different locations in the United States.</title>
        <authorList>
            <person name="Frank C."/>
        </authorList>
    </citation>
    <scope>NUCLEOTIDE SEQUENCE [LARGE SCALE GENOMIC DNA]</scope>
    <source>
        <strain evidence="2 3">WPL5_2</strain>
    </source>
</reference>
<dbReference type="SUPFAM" id="SSF53850">
    <property type="entry name" value="Periplasmic binding protein-like II"/>
    <property type="match status" value="1"/>
</dbReference>
<dbReference type="PROSITE" id="PS51257">
    <property type="entry name" value="PROKAR_LIPOPROTEIN"/>
    <property type="match status" value="1"/>
</dbReference>
<proteinExistence type="predicted"/>
<keyword evidence="1" id="KW-0732">Signal</keyword>
<feature type="signal peptide" evidence="1">
    <location>
        <begin position="1"/>
        <end position="31"/>
    </location>
</feature>
<dbReference type="PANTHER" id="PTHR43649:SF16">
    <property type="entry name" value="SUGAR-BINDING LIPOPROTEIN"/>
    <property type="match status" value="1"/>
</dbReference>